<protein>
    <submittedName>
        <fullName evidence="1">Uncharacterized protein</fullName>
    </submittedName>
</protein>
<reference evidence="1" key="7">
    <citation type="journal article" date="2002" name="Nature">
        <title>Analysis of the mouse transcriptome based on functional annotation of 60,770 full-length cDNAs.</title>
        <authorList>
            <consortium name="The FANTOM Consortium and the RIKEN Genome Exploration Research Group Phase I and II Team"/>
        </authorList>
    </citation>
    <scope>NUCLEOTIDE SEQUENCE</scope>
    <source>
        <strain evidence="1">C57BL/6J</strain>
        <tissue evidence="2">Vagina</tissue>
        <tissue evidence="1">Whole body</tissue>
    </source>
</reference>
<dbReference type="AlphaFoldDB" id="Q9CZ26"/>
<proteinExistence type="evidence at transcript level"/>
<sequence length="105" mass="11579">MYCIYSGTVRWAHGGVGIPSPIWPAYYTGRVSVFVQSGHTECLRNLEKRPRRLQLIYVTNLFPLQPTSETRCPPQHSFHSWLDGAVNVALLGVAAIGQAALTLVA</sequence>
<name>Q9CZ26_MOUSE</name>
<dbReference type="MGI" id="MGI:1923799">
    <property type="gene designation" value="Cecr2"/>
</dbReference>
<dbReference type="EMBL" id="AK013061">
    <property type="protein sequence ID" value="BAB28628.1"/>
    <property type="molecule type" value="mRNA"/>
</dbReference>
<evidence type="ECO:0000313" key="2">
    <source>
        <dbReference type="EMBL" id="BAC29678.1"/>
    </source>
</evidence>
<reference evidence="2" key="6">
    <citation type="submission" date="2001-07" db="EMBL/GenBank/DDBJ databases">
        <authorList>
            <person name="Adachi J."/>
            <person name="Aizawa K."/>
            <person name="Akimura T."/>
            <person name="Arakawa T."/>
            <person name="Bono H."/>
            <person name="Carninci P."/>
            <person name="Fukuda S."/>
            <person name="Furuno M."/>
            <person name="Hanagaki T."/>
            <person name="Hara A."/>
            <person name="Hashizume W."/>
            <person name="Hayashida K."/>
            <person name="Hayatsu N."/>
            <person name="Hiramoto K."/>
            <person name="Hiraoka T."/>
            <person name="Hirozane T."/>
            <person name="Hori F."/>
            <person name="Imotani K."/>
            <person name="Ishii Y."/>
            <person name="Itoh M."/>
            <person name="Kagawa I."/>
            <person name="Kasukawa T."/>
            <person name="Katoh H."/>
            <person name="Kawai J."/>
            <person name="Kojima Y."/>
            <person name="Kondo S."/>
            <person name="Konno H."/>
            <person name="Kouda M."/>
            <person name="Koya S."/>
            <person name="Kurihara C."/>
            <person name="Matsuyama T."/>
            <person name="Miyazaki A."/>
            <person name="Murata M."/>
            <person name="Nakamura M."/>
            <person name="Nishi K."/>
            <person name="Nomura K."/>
            <person name="Numazaki R."/>
            <person name="Ohno M."/>
            <person name="Ohsato N."/>
            <person name="Okazaki Y."/>
            <person name="Saito R."/>
            <person name="Saitoh H."/>
            <person name="Sakai C."/>
            <person name="Sakai K."/>
            <person name="Sakazume N."/>
            <person name="Sano H."/>
            <person name="Sasaki D."/>
            <person name="Shibata K."/>
            <person name="Shinagawa A."/>
            <person name="Shiraki T."/>
            <person name="Sogabe Y."/>
            <person name="Tagami M."/>
            <person name="Tagawa A."/>
            <person name="Takahashi F."/>
            <person name="Takaku-Akahira S."/>
            <person name="Takeda Y."/>
            <person name="Tanaka T."/>
            <person name="Tomaru A."/>
            <person name="Toya T."/>
            <person name="Yasunishi A."/>
            <person name="Muramatsu M."/>
            <person name="Hayashizaki Y."/>
        </authorList>
    </citation>
    <scope>NUCLEOTIDE SEQUENCE</scope>
    <source>
        <strain evidence="2">C57BL/6J</strain>
        <tissue evidence="2">Vagina</tissue>
    </source>
</reference>
<gene>
    <name evidence="3" type="primary">Cecr2</name>
</gene>
<dbReference type="EMBL" id="AK037032">
    <property type="protein sequence ID" value="BAC29678.1"/>
    <property type="molecule type" value="mRNA"/>
</dbReference>
<reference evidence="1" key="4">
    <citation type="submission" date="2000-07" db="EMBL/GenBank/DDBJ databases">
        <authorList>
            <person name="Adachi J."/>
            <person name="Aizawa K."/>
            <person name="Akahira S."/>
            <person name="Akimura T."/>
            <person name="Arai A."/>
            <person name="Aono H."/>
            <person name="Arakawa T."/>
            <person name="Bono H."/>
            <person name="Carninci P."/>
            <person name="Fukuda S."/>
            <person name="Fukunishi Y."/>
            <person name="Furuno M."/>
            <person name="Hanagaki T."/>
            <person name="Hara A."/>
            <person name="Hayatsu N."/>
            <person name="Hiramoto K."/>
            <person name="Hiraoka T."/>
            <person name="Hori F."/>
            <person name="Imotani K."/>
            <person name="Ishii Y."/>
            <person name="Itoh M."/>
            <person name="Izawa M."/>
            <person name="Kasukawa T."/>
            <person name="Kato H."/>
            <person name="Kawai J."/>
            <person name="Kojima Y."/>
            <person name="Konno H."/>
            <person name="Kouda M."/>
            <person name="Koya S."/>
            <person name="Kurihara C."/>
            <person name="Matsuyama T."/>
            <person name="Miyazaki A."/>
            <person name="Nishi K."/>
            <person name="Nomura K."/>
            <person name="Numazaki R."/>
            <person name="Ohno M."/>
            <person name="Okazaki Y."/>
            <person name="Okido T."/>
            <person name="Owa C."/>
            <person name="Saito H."/>
            <person name="Saito R."/>
            <person name="Sakai C."/>
            <person name="Sakai K."/>
            <person name="Sano H."/>
            <person name="Sasaki D."/>
            <person name="Shibata K."/>
            <person name="Shibata Y."/>
            <person name="Shinagawa A."/>
            <person name="Shiraki T."/>
            <person name="Sogabe Y."/>
            <person name="Suzuki H."/>
            <person name="Tagami M."/>
            <person name="Tagawa A."/>
            <person name="Takahashi F."/>
            <person name="Tanaka T."/>
            <person name="Tejima Y."/>
            <person name="Toya T."/>
            <person name="Yamamura T."/>
            <person name="Yasunishi A."/>
            <person name="Yoshida K."/>
            <person name="Yoshino M."/>
            <person name="Muramatsu M."/>
            <person name="Hayashizaki Y."/>
        </authorList>
    </citation>
    <scope>NUCLEOTIDE SEQUENCE</scope>
    <source>
        <strain evidence="1">C57BL/6J</strain>
        <tissue evidence="1">Whole body</tissue>
    </source>
</reference>
<evidence type="ECO:0000313" key="3">
    <source>
        <dbReference type="MGI" id="MGI:1923799"/>
    </source>
</evidence>
<reference evidence="1" key="3">
    <citation type="journal article" date="2000" name="Genome Res.">
        <title>RIKEN integrated sequence analysis (RISA) system--384-format sequencing pipeline with 384 multicapillary sequencer.</title>
        <authorList>
            <person name="Shibata K."/>
            <person name="Itoh M."/>
            <person name="Aizawa K."/>
            <person name="Nagaoka S."/>
            <person name="Sasaki N."/>
            <person name="Carninci P."/>
            <person name="Konno H."/>
            <person name="Akiyama J."/>
            <person name="Nishi K."/>
            <person name="Kitsunai T."/>
            <person name="Tashiro H."/>
            <person name="Itoh M."/>
            <person name="Sumi N."/>
            <person name="Ishii Y."/>
            <person name="Nakamura S."/>
            <person name="Hazama M."/>
            <person name="Nishine T."/>
            <person name="Harada A."/>
            <person name="Yamamoto R."/>
            <person name="Matsumoto H."/>
            <person name="Sakaguchi S."/>
            <person name="Ikegami T."/>
            <person name="Kashiwagi K."/>
            <person name="Fujiwake S."/>
            <person name="Inoue K."/>
            <person name="Togawa Y."/>
            <person name="Izawa M."/>
            <person name="Ohara E."/>
            <person name="Watahiki M."/>
            <person name="Yoneda Y."/>
            <person name="Ishikawa T."/>
            <person name="Ozawa K."/>
            <person name="Tanaka T."/>
            <person name="Matsuura S."/>
            <person name="Kawai J."/>
            <person name="Okazaki Y."/>
            <person name="Muramatsu M."/>
            <person name="Inoue Y."/>
            <person name="Kira A."/>
            <person name="Hayashizaki Y."/>
        </authorList>
    </citation>
    <scope>NUCLEOTIDE SEQUENCE</scope>
    <source>
        <strain evidence="1">C57BL/6J</strain>
        <tissue evidence="2">Vagina</tissue>
        <tissue evidence="1">Whole body</tissue>
    </source>
</reference>
<reference evidence="1" key="2">
    <citation type="journal article" date="2000" name="Genome Res.">
        <title>Normalization and subtraction of cap-trapper-selected cDNAs to prepare full-length cDNA libraries for rapid discovery of new genes.</title>
        <authorList>
            <person name="Carninci P."/>
            <person name="Shibata Y."/>
            <person name="Hayatsu N."/>
            <person name="Sugahara Y."/>
            <person name="Shibata K."/>
            <person name="Itoh M."/>
            <person name="Konno H."/>
            <person name="Okazaki Y."/>
            <person name="Muramatsu M."/>
            <person name="Hayashizaki Y."/>
        </authorList>
    </citation>
    <scope>NUCLEOTIDE SEQUENCE</scope>
    <source>
        <strain evidence="1">C57BL/6J</strain>
        <tissue evidence="2">Vagina</tissue>
        <tissue evidence="1">Whole body</tissue>
    </source>
</reference>
<evidence type="ECO:0000313" key="1">
    <source>
        <dbReference type="EMBL" id="BAB28628.1"/>
    </source>
</evidence>
<reference evidence="1" key="9">
    <citation type="journal article" date="2005" name="Science">
        <title>Antisense Transcription in the Mammalian Transcriptome.</title>
        <authorList>
            <consortium name="RIKEN Genome Exploration Research Group and Genome Science Group (Genome Network Project Core Group) and the FANTOM Consortium"/>
        </authorList>
    </citation>
    <scope>NUCLEOTIDE SEQUENCE</scope>
    <source>
        <strain evidence="1">C57BL/6J</strain>
        <tissue evidence="2">Vagina</tissue>
        <tissue evidence="1">Whole body</tissue>
    </source>
</reference>
<accession>Q9CZ26</accession>
<dbReference type="AGR" id="MGI:1923799"/>
<organism evidence="1">
    <name type="scientific">Mus musculus</name>
    <name type="common">Mouse</name>
    <dbReference type="NCBI Taxonomy" id="10090"/>
    <lineage>
        <taxon>Eukaryota</taxon>
        <taxon>Metazoa</taxon>
        <taxon>Chordata</taxon>
        <taxon>Craniata</taxon>
        <taxon>Vertebrata</taxon>
        <taxon>Euteleostomi</taxon>
        <taxon>Mammalia</taxon>
        <taxon>Eutheria</taxon>
        <taxon>Euarchontoglires</taxon>
        <taxon>Glires</taxon>
        <taxon>Rodentia</taxon>
        <taxon>Myomorpha</taxon>
        <taxon>Muroidea</taxon>
        <taxon>Muridae</taxon>
        <taxon>Murinae</taxon>
        <taxon>Mus</taxon>
        <taxon>Mus</taxon>
    </lineage>
</organism>
<reference evidence="1" key="1">
    <citation type="journal article" date="1999" name="Methods Enzymol.">
        <title>High-efficiency full-length cDNA cloning.</title>
        <authorList>
            <person name="Carninci P."/>
            <person name="Hayashizaki Y."/>
        </authorList>
    </citation>
    <scope>NUCLEOTIDE SEQUENCE</scope>
    <source>
        <strain evidence="1">C57BL/6J</strain>
        <tissue evidence="2">Vagina</tissue>
        <tissue evidence="1">Whole body</tissue>
    </source>
</reference>
<reference evidence="1" key="8">
    <citation type="journal article" date="2005" name="Science">
        <title>The Transcriptional Landscape of the Mammalian Genome.</title>
        <authorList>
            <consortium name="The FANTOM Consortium"/>
            <consortium name="Riken Genome Exploration Research Group and Genome Science Group (Genome Network Project Core Group)"/>
        </authorList>
    </citation>
    <scope>NUCLEOTIDE SEQUENCE</scope>
    <source>
        <strain evidence="1">C57BL/6J</strain>
        <tissue evidence="2">Vagina</tissue>
        <tissue evidence="1">Whole body</tissue>
    </source>
</reference>
<reference evidence="1" key="5">
    <citation type="journal article" date="2001" name="Nature">
        <title>Functional annotation of a full-length mouse cDNA collection.</title>
        <authorList>
            <consortium name="The RIKEN Genome Exploration Research Group Phase II Team and the FANTOM Consortium"/>
        </authorList>
    </citation>
    <scope>NUCLEOTIDE SEQUENCE</scope>
    <source>
        <strain evidence="1">C57BL/6J</strain>
        <tissue evidence="2">Vagina</tissue>
        <tissue evidence="1">Whole body</tissue>
    </source>
</reference>